<dbReference type="EMBL" id="UOFT01000023">
    <property type="protein sequence ID" value="VAW92149.1"/>
    <property type="molecule type" value="Genomic_DNA"/>
</dbReference>
<protein>
    <recommendedName>
        <fullName evidence="1">Hydrazine synthase alpha subunit middle domain-containing protein</fullName>
    </recommendedName>
</protein>
<gene>
    <name evidence="2" type="ORF">MNBD_GAMMA23-216</name>
</gene>
<dbReference type="AlphaFoldDB" id="A0A3B1A1V8"/>
<organism evidence="2">
    <name type="scientific">hydrothermal vent metagenome</name>
    <dbReference type="NCBI Taxonomy" id="652676"/>
    <lineage>
        <taxon>unclassified sequences</taxon>
        <taxon>metagenomes</taxon>
        <taxon>ecological metagenomes</taxon>
    </lineage>
</organism>
<dbReference type="Pfam" id="PF18582">
    <property type="entry name" value="HZS_alpha"/>
    <property type="match status" value="1"/>
</dbReference>
<proteinExistence type="predicted"/>
<feature type="domain" description="Hydrazine synthase alpha subunit middle" evidence="1">
    <location>
        <begin position="132"/>
        <end position="204"/>
    </location>
</feature>
<evidence type="ECO:0000313" key="2">
    <source>
        <dbReference type="EMBL" id="VAW92149.1"/>
    </source>
</evidence>
<evidence type="ECO:0000259" key="1">
    <source>
        <dbReference type="Pfam" id="PF18582"/>
    </source>
</evidence>
<accession>A0A3B1A1V8</accession>
<reference evidence="2" key="1">
    <citation type="submission" date="2018-06" db="EMBL/GenBank/DDBJ databases">
        <authorList>
            <person name="Zhirakovskaya E."/>
        </authorList>
    </citation>
    <scope>NUCLEOTIDE SEQUENCE</scope>
</reference>
<sequence length="595" mass="62871">EATEGTPQYGIYMLNLDTQDLDIIDLGSVGKVLRSPVALIARAKPNGIADKTLDATLAAKNGGGGAAILNVKSVYDTDSQGRMGSAALMTGESIPQTSGVADIAAMKNPANADYKTRPARFVRIAKAVPTPSGMGQNDMGETDFEMQQIVGYAEVEPDGSFKIEAPADTPLALTIVDSEGRAFQHHTNWIQARAGETRTCNGCHSSRRGGAINVNPIAGDHPNTLMTATGNETMAETRFRLDATYPIVKSNIIHSDVWAADPGERTADITIDYSGLTTAVPVNGVVNYPEHVAPIWEENRTYTGPTITVGDVTLTNGVTSYSCTTCHNANVADDNADVNFQRSAGLDLGSSVSGGGYVTSYSELMIGDPIIDPSTGLPTITIQPDGQIRISRESPAVSVTSARGSILMAVLYNQALKAPERRINDVLVPISAITVDHSSMTNASERRVINEWVDLGGQYYNTAFVAGAGDDGTYSQSELRTPPSGLSRTVFDSTIQPILIARCAQCHQAFGGNGATGEANAQFSRNRFVLTGNPEGDFNITTTMVSDTTTAANNILLSKPTSTDIAVHPQINGGQAVMSASDADYTTIANWITAP</sequence>
<feature type="non-terminal residue" evidence="2">
    <location>
        <position position="1"/>
    </location>
</feature>
<dbReference type="InterPro" id="IPR040698">
    <property type="entry name" value="HZS_alpha_mid"/>
</dbReference>
<name>A0A3B1A1V8_9ZZZZ</name>